<dbReference type="Proteomes" id="UP000085678">
    <property type="component" value="Unplaced"/>
</dbReference>
<gene>
    <name evidence="18" type="primary">LOC106153488</name>
</gene>
<dbReference type="PRINTS" id="PR01084">
    <property type="entry name" value="NAHEXCHNGR"/>
</dbReference>
<evidence type="ECO:0000256" key="13">
    <source>
        <dbReference type="RuleBase" id="RU003722"/>
    </source>
</evidence>
<comment type="similarity">
    <text evidence="3 13">Belongs to the monovalent cation:proton antiporter 1 (CPA1) transporter (TC 2.A.36) family.</text>
</comment>
<evidence type="ECO:0000256" key="8">
    <source>
        <dbReference type="ARBA" id="ARBA00022989"/>
    </source>
</evidence>
<dbReference type="Gene3D" id="6.10.140.1330">
    <property type="match status" value="1"/>
</dbReference>
<evidence type="ECO:0000256" key="10">
    <source>
        <dbReference type="ARBA" id="ARBA00023065"/>
    </source>
</evidence>
<evidence type="ECO:0000256" key="15">
    <source>
        <dbReference type="SAM" id="Phobius"/>
    </source>
</evidence>
<dbReference type="GO" id="GO:0098719">
    <property type="term" value="P:sodium ion import across plasma membrane"/>
    <property type="evidence" value="ECO:0007669"/>
    <property type="project" value="TreeGrafter"/>
</dbReference>
<feature type="transmembrane region" description="Helical" evidence="15">
    <location>
        <begin position="68"/>
        <end position="85"/>
    </location>
</feature>
<keyword evidence="5" id="KW-1003">Cell membrane</keyword>
<evidence type="ECO:0000256" key="9">
    <source>
        <dbReference type="ARBA" id="ARBA00023053"/>
    </source>
</evidence>
<dbReference type="InterPro" id="IPR004709">
    <property type="entry name" value="NaH_exchanger"/>
</dbReference>
<comment type="subcellular location">
    <subcellularLocation>
        <location evidence="2">Cell membrane</location>
        <topology evidence="2">Multi-pass membrane protein</topology>
    </subcellularLocation>
    <subcellularLocation>
        <location evidence="1">Recycling endosome membrane</location>
        <topology evidence="1">Multi-pass membrane protein</topology>
    </subcellularLocation>
</comment>
<organism evidence="17 18">
    <name type="scientific">Lingula anatina</name>
    <name type="common">Brachiopod</name>
    <name type="synonym">Lingula unguis</name>
    <dbReference type="NCBI Taxonomy" id="7574"/>
    <lineage>
        <taxon>Eukaryota</taxon>
        <taxon>Metazoa</taxon>
        <taxon>Spiralia</taxon>
        <taxon>Lophotrochozoa</taxon>
        <taxon>Brachiopoda</taxon>
        <taxon>Linguliformea</taxon>
        <taxon>Lingulata</taxon>
        <taxon>Lingulida</taxon>
        <taxon>Linguloidea</taxon>
        <taxon>Lingulidae</taxon>
        <taxon>Lingula</taxon>
    </lineage>
</organism>
<keyword evidence="4 13" id="KW-0813">Transport</keyword>
<keyword evidence="17" id="KW-1185">Reference proteome</keyword>
<accession>A0A1S3H9X1</accession>
<dbReference type="STRING" id="7574.A0A1S3H9X1"/>
<dbReference type="GO" id="GO:0005886">
    <property type="term" value="C:plasma membrane"/>
    <property type="evidence" value="ECO:0007669"/>
    <property type="project" value="UniProtKB-SubCell"/>
</dbReference>
<dbReference type="GeneID" id="106153488"/>
<keyword evidence="6 13" id="KW-0812">Transmembrane</keyword>
<proteinExistence type="inferred from homology"/>
<evidence type="ECO:0000256" key="3">
    <source>
        <dbReference type="ARBA" id="ARBA00007367"/>
    </source>
</evidence>
<dbReference type="InterPro" id="IPR018422">
    <property type="entry name" value="Cation/H_exchanger_CPA1"/>
</dbReference>
<name>A0A1S3H9X1_LINAN</name>
<dbReference type="AlphaFoldDB" id="A0A1S3H9X1"/>
<feature type="domain" description="Cation/H+ exchanger transmembrane" evidence="16">
    <location>
        <begin position="49"/>
        <end position="519"/>
    </location>
</feature>
<feature type="transmembrane region" description="Helical" evidence="15">
    <location>
        <begin position="397"/>
        <end position="418"/>
    </location>
</feature>
<dbReference type="GO" id="GO:0051453">
    <property type="term" value="P:regulation of intracellular pH"/>
    <property type="evidence" value="ECO:0007669"/>
    <property type="project" value="TreeGrafter"/>
</dbReference>
<keyword evidence="10 13" id="KW-0406">Ion transport</keyword>
<dbReference type="InterPro" id="IPR006153">
    <property type="entry name" value="Cation/H_exchanger_TM"/>
</dbReference>
<evidence type="ECO:0000256" key="14">
    <source>
        <dbReference type="SAM" id="MobiDB-lite"/>
    </source>
</evidence>
<dbReference type="GO" id="GO:0015385">
    <property type="term" value="F:sodium:proton antiporter activity"/>
    <property type="evidence" value="ECO:0007669"/>
    <property type="project" value="InterPro"/>
</dbReference>
<keyword evidence="8 15" id="KW-1133">Transmembrane helix</keyword>
<dbReference type="OrthoDB" id="196264at2759"/>
<dbReference type="PANTHER" id="PTHR10110:SF187">
    <property type="entry name" value="SODIUM_HYDROGEN EXCHANGER"/>
    <property type="match status" value="1"/>
</dbReference>
<keyword evidence="11 15" id="KW-0472">Membrane</keyword>
<dbReference type="PRINTS" id="PR01088">
    <property type="entry name" value="NAHEXCHNGR6"/>
</dbReference>
<dbReference type="Pfam" id="PF00999">
    <property type="entry name" value="Na_H_Exchanger"/>
    <property type="match status" value="1"/>
</dbReference>
<dbReference type="GO" id="GO:0015386">
    <property type="term" value="F:potassium:proton antiporter activity"/>
    <property type="evidence" value="ECO:0007669"/>
    <property type="project" value="TreeGrafter"/>
</dbReference>
<feature type="transmembrane region" description="Helical" evidence="15">
    <location>
        <begin position="430"/>
        <end position="455"/>
    </location>
</feature>
<feature type="compositionally biased region" description="Polar residues" evidence="14">
    <location>
        <begin position="549"/>
        <end position="563"/>
    </location>
</feature>
<dbReference type="GO" id="GO:0055038">
    <property type="term" value="C:recycling endosome membrane"/>
    <property type="evidence" value="ECO:0007669"/>
    <property type="project" value="UniProtKB-SubCell"/>
</dbReference>
<evidence type="ECO:0000256" key="1">
    <source>
        <dbReference type="ARBA" id="ARBA00004195"/>
    </source>
</evidence>
<evidence type="ECO:0000313" key="17">
    <source>
        <dbReference type="Proteomes" id="UP000085678"/>
    </source>
</evidence>
<evidence type="ECO:0000256" key="7">
    <source>
        <dbReference type="ARBA" id="ARBA00022753"/>
    </source>
</evidence>
<dbReference type="RefSeq" id="XP_013382890.1">
    <property type="nucleotide sequence ID" value="XM_013527436.1"/>
</dbReference>
<evidence type="ECO:0000256" key="6">
    <source>
        <dbReference type="ARBA" id="ARBA00022692"/>
    </source>
</evidence>
<evidence type="ECO:0000256" key="12">
    <source>
        <dbReference type="ARBA" id="ARBA00023201"/>
    </source>
</evidence>
<reference evidence="18" key="1">
    <citation type="submission" date="2025-08" db="UniProtKB">
        <authorList>
            <consortium name="RefSeq"/>
        </authorList>
    </citation>
    <scope>IDENTIFICATION</scope>
    <source>
        <tissue evidence="18">Gonads</tissue>
    </source>
</reference>
<evidence type="ECO:0000313" key="18">
    <source>
        <dbReference type="RefSeq" id="XP_013382890.1"/>
    </source>
</evidence>
<feature type="transmembrane region" description="Helical" evidence="15">
    <location>
        <begin position="311"/>
        <end position="332"/>
    </location>
</feature>
<evidence type="ECO:0000256" key="2">
    <source>
        <dbReference type="ARBA" id="ARBA00004651"/>
    </source>
</evidence>
<feature type="transmembrane region" description="Helical" evidence="15">
    <location>
        <begin position="37"/>
        <end position="56"/>
    </location>
</feature>
<feature type="region of interest" description="Disordered" evidence="14">
    <location>
        <begin position="549"/>
        <end position="592"/>
    </location>
</feature>
<evidence type="ECO:0000256" key="11">
    <source>
        <dbReference type="ARBA" id="ARBA00023136"/>
    </source>
</evidence>
<evidence type="ECO:0000259" key="16">
    <source>
        <dbReference type="Pfam" id="PF00999"/>
    </source>
</evidence>
<feature type="transmembrane region" description="Helical" evidence="15">
    <location>
        <begin position="188"/>
        <end position="210"/>
    </location>
</feature>
<dbReference type="InterPro" id="IPR002090">
    <property type="entry name" value="NHE-6/7/9"/>
</dbReference>
<feature type="transmembrane region" description="Helical" evidence="15">
    <location>
        <begin position="352"/>
        <end position="376"/>
    </location>
</feature>
<feature type="transmembrane region" description="Helical" evidence="15">
    <location>
        <begin position="493"/>
        <end position="513"/>
    </location>
</feature>
<feature type="transmembrane region" description="Helical" evidence="15">
    <location>
        <begin position="467"/>
        <end position="487"/>
    </location>
</feature>
<keyword evidence="12 13" id="KW-0739">Sodium transport</keyword>
<dbReference type="NCBIfam" id="TIGR00840">
    <property type="entry name" value="b_cpa1"/>
    <property type="match status" value="1"/>
</dbReference>
<keyword evidence="13" id="KW-0050">Antiport</keyword>
<dbReference type="PANTHER" id="PTHR10110">
    <property type="entry name" value="SODIUM/HYDROGEN EXCHANGER"/>
    <property type="match status" value="1"/>
</dbReference>
<evidence type="ECO:0000256" key="5">
    <source>
        <dbReference type="ARBA" id="ARBA00022475"/>
    </source>
</evidence>
<keyword evidence="9" id="KW-0915">Sodium</keyword>
<dbReference type="InParanoid" id="A0A1S3H9X1"/>
<keyword evidence="7" id="KW-0967">Endosome</keyword>
<dbReference type="FunCoup" id="A0A1S3H9X1">
    <property type="interactions" value="725"/>
</dbReference>
<protein>
    <recommendedName>
        <fullName evidence="13">Sodium/hydrogen exchanger</fullName>
    </recommendedName>
</protein>
<evidence type="ECO:0000256" key="4">
    <source>
        <dbReference type="ARBA" id="ARBA00022448"/>
    </source>
</evidence>
<sequence>MAADGGAATLSPAGISNSRLDENIENKVKESHRIDSLNLLIFLILLTMTVLTIWLFKHRRLRFVHETGLGILYGLIVGVIIRYTSTTEQKLWQNFTLPEESPFNFSHPPDNIHLEVSLFSDMANKTQLITQEYLYSFKGLVYNAESTEIEDKATFDPEIFFNVLLPPIIFHAGYSMKRRHFFRNFGAIVTFAFLGTAVSCMIVGGILYGFTRLMVTYSSLWKQWGLTNFGLTDCLFFGALISATDPVTILAIFHDLNVDVDLYALVFGESVLNDAVAIVLAGAVEKYSDVRATGISDAVDYKAVLESLGNFLGIFCGAFAIGSFMGCITALLTKYTQIRDYPLLETTLFFLMSYSTFLTAESLSLTGIVAVLFCGICQAHYTYNNLSQESKVRTKQLFELLNFLAENFVFIYIGVAIFTFNRHRWDPGFIFAALLAIIVGRGLNVYPLSFLLNLGRKNKIPMNFQHMMMFSGLRGAIAFALAIRNTLTPARELMFTTTLLIVILTVILCGGFTTQMLQWLRIRVGVEDESEAQNFQAVRSAINKQKRYQTMSDAQSNGASNQGGDTGDAIATASGQSNLNMTTSPTDAAPPPMRIQESEKAWLVMKWYKFDQKFMKPLLTHARPPLTETLPACCGRFAMFLTTEQQLAQAEPGRSDDSDEDMIIDENELTYGADNNSEILDGETGRKGTLESMIDDGDLGLGVDRRDHRMQPTRILIPGIGGDDV</sequence>
<feature type="compositionally biased region" description="Polar residues" evidence="14">
    <location>
        <begin position="573"/>
        <end position="586"/>
    </location>
</feature>